<dbReference type="GO" id="GO:0005634">
    <property type="term" value="C:nucleus"/>
    <property type="evidence" value="ECO:0007669"/>
    <property type="project" value="TreeGrafter"/>
</dbReference>
<dbReference type="EMBL" id="JANPWB010000009">
    <property type="protein sequence ID" value="KAJ1147861.1"/>
    <property type="molecule type" value="Genomic_DNA"/>
</dbReference>
<dbReference type="SUPFAM" id="SSF48097">
    <property type="entry name" value="Regulator of G-protein signaling, RGS"/>
    <property type="match status" value="1"/>
</dbReference>
<dbReference type="GO" id="GO:0009966">
    <property type="term" value="P:regulation of signal transduction"/>
    <property type="evidence" value="ECO:0007669"/>
    <property type="project" value="InterPro"/>
</dbReference>
<dbReference type="GO" id="GO:0001965">
    <property type="term" value="F:G-protein alpha-subunit binding"/>
    <property type="evidence" value="ECO:0007669"/>
    <property type="project" value="InterPro"/>
</dbReference>
<keyword evidence="3" id="KW-1185">Reference proteome</keyword>
<organism evidence="2 3">
    <name type="scientific">Pleurodeles waltl</name>
    <name type="common">Iberian ribbed newt</name>
    <dbReference type="NCBI Taxonomy" id="8319"/>
    <lineage>
        <taxon>Eukaryota</taxon>
        <taxon>Metazoa</taxon>
        <taxon>Chordata</taxon>
        <taxon>Craniata</taxon>
        <taxon>Vertebrata</taxon>
        <taxon>Euteleostomi</taxon>
        <taxon>Amphibia</taxon>
        <taxon>Batrachia</taxon>
        <taxon>Caudata</taxon>
        <taxon>Salamandroidea</taxon>
        <taxon>Salamandridae</taxon>
        <taxon>Pleurodelinae</taxon>
        <taxon>Pleurodeles</taxon>
    </lineage>
</organism>
<feature type="region of interest" description="Disordered" evidence="1">
    <location>
        <begin position="36"/>
        <end position="70"/>
    </location>
</feature>
<name>A0AAV7R4Y4_PLEWA</name>
<gene>
    <name evidence="2" type="ORF">NDU88_000705</name>
</gene>
<dbReference type="Proteomes" id="UP001066276">
    <property type="component" value="Chromosome 5"/>
</dbReference>
<comment type="caution">
    <text evidence="2">The sequence shown here is derived from an EMBL/GenBank/DDBJ whole genome shotgun (WGS) entry which is preliminary data.</text>
</comment>
<dbReference type="PANTHER" id="PTHR46583:SF2">
    <property type="entry name" value="RGS DOMAIN-CONTAINING PROTEIN"/>
    <property type="match status" value="1"/>
</dbReference>
<dbReference type="PANTHER" id="PTHR46583">
    <property type="entry name" value="REGULATOR OF G-PROTEIN SIGNALING 22"/>
    <property type="match status" value="1"/>
</dbReference>
<dbReference type="InterPro" id="IPR036305">
    <property type="entry name" value="RGS_sf"/>
</dbReference>
<proteinExistence type="predicted"/>
<dbReference type="InterPro" id="IPR042651">
    <property type="entry name" value="Rgs22"/>
</dbReference>
<dbReference type="GO" id="GO:0005737">
    <property type="term" value="C:cytoplasm"/>
    <property type="evidence" value="ECO:0007669"/>
    <property type="project" value="TreeGrafter"/>
</dbReference>
<evidence type="ECO:0000313" key="2">
    <source>
        <dbReference type="EMBL" id="KAJ1147861.1"/>
    </source>
</evidence>
<evidence type="ECO:0000313" key="3">
    <source>
        <dbReference type="Proteomes" id="UP001066276"/>
    </source>
</evidence>
<sequence length="402" mass="45245">MTTSMGVAKVKSLGVLIDSHLTFKLRTGKRRGTVRFNIEGGRSPHKKKKQRTTTSPIQHPHVPLDSEAPKGPPLELLQSKTVFNVYRKAVHDTEGAELLEVLEMLHQLDKCRAAKAGRKRIGLVTKFLAMDCSQSVWSMNPVPKTVIKRLRTEVNNGKISDECLEAIGGFLLSLLEESFGRFWKDMAEGLIACGVQTSQVGAGGWVRLEPLLHTMASKLILRRLKKRKAKMVHQIRAQPTPEDATLLSRSLQLAAEGWPTIEMLHFLKYLQTYGPMEDLPLLENHLRFCLEVQKYRNAHHDVPDKALLKKKSWILRDCFLASQVEPSLQVRLELWASQKREERLLLGLRCLCVSRALGDPLVSEWMCGGGGHGTPKLAVVRLHHNERGWASVNTLDAWCGIM</sequence>
<protein>
    <submittedName>
        <fullName evidence="2">Uncharacterized protein</fullName>
    </submittedName>
</protein>
<reference evidence="2" key="1">
    <citation type="journal article" date="2022" name="bioRxiv">
        <title>Sequencing and chromosome-scale assembly of the giantPleurodeles waltlgenome.</title>
        <authorList>
            <person name="Brown T."/>
            <person name="Elewa A."/>
            <person name="Iarovenko S."/>
            <person name="Subramanian E."/>
            <person name="Araus A.J."/>
            <person name="Petzold A."/>
            <person name="Susuki M."/>
            <person name="Suzuki K.-i.T."/>
            <person name="Hayashi T."/>
            <person name="Toyoda A."/>
            <person name="Oliveira C."/>
            <person name="Osipova E."/>
            <person name="Leigh N.D."/>
            <person name="Simon A."/>
            <person name="Yun M.H."/>
        </authorList>
    </citation>
    <scope>NUCLEOTIDE SEQUENCE</scope>
    <source>
        <strain evidence="2">20211129_DDA</strain>
        <tissue evidence="2">Liver</tissue>
    </source>
</reference>
<dbReference type="AlphaFoldDB" id="A0AAV7R4Y4"/>
<evidence type="ECO:0000256" key="1">
    <source>
        <dbReference type="SAM" id="MobiDB-lite"/>
    </source>
</evidence>
<accession>A0AAV7R4Y4</accession>